<dbReference type="EMBL" id="AAMO01000006">
    <property type="protein sequence ID" value="EAQ02867.1"/>
    <property type="molecule type" value="Genomic_DNA"/>
</dbReference>
<sequence>MLDLPETPAPEARDPAQTAALHREILDRLGPAPIAEDQLIRDLSRAARHVTPAITQLEMQGRVRRQAGGLLALDPGA</sequence>
<protein>
    <submittedName>
        <fullName evidence="2">DNA processing protein DprA, putative</fullName>
    </submittedName>
</protein>
<dbReference type="STRING" id="252305.OB2597_15835"/>
<dbReference type="Pfam" id="PF17782">
    <property type="entry name" value="WHD_DprA"/>
    <property type="match status" value="1"/>
</dbReference>
<dbReference type="InterPro" id="IPR036388">
    <property type="entry name" value="WH-like_DNA-bd_sf"/>
</dbReference>
<proteinExistence type="predicted"/>
<comment type="caution">
    <text evidence="2">The sequence shown here is derived from an EMBL/GenBank/DDBJ whole genome shotgun (WGS) entry which is preliminary data.</text>
</comment>
<dbReference type="Gene3D" id="1.10.10.10">
    <property type="entry name" value="Winged helix-like DNA-binding domain superfamily/Winged helix DNA-binding domain"/>
    <property type="match status" value="1"/>
</dbReference>
<organism evidence="2 3">
    <name type="scientific">Pseudooceanicola batsensis (strain ATCC BAA-863 / DSM 15984 / KCTC 12145 / HTCC2597)</name>
    <name type="common">Oceanicola batsensis</name>
    <dbReference type="NCBI Taxonomy" id="252305"/>
    <lineage>
        <taxon>Bacteria</taxon>
        <taxon>Pseudomonadati</taxon>
        <taxon>Pseudomonadota</taxon>
        <taxon>Alphaproteobacteria</taxon>
        <taxon>Rhodobacterales</taxon>
        <taxon>Paracoccaceae</taxon>
        <taxon>Pseudooceanicola</taxon>
    </lineage>
</organism>
<dbReference type="HOGENOM" id="CLU_2634597_0_0_5"/>
<dbReference type="AlphaFoldDB" id="A3TZ49"/>
<keyword evidence="3" id="KW-1185">Reference proteome</keyword>
<gene>
    <name evidence="2" type="ORF">OB2597_15835</name>
</gene>
<dbReference type="Proteomes" id="UP000004318">
    <property type="component" value="Unassembled WGS sequence"/>
</dbReference>
<evidence type="ECO:0000313" key="3">
    <source>
        <dbReference type="Proteomes" id="UP000004318"/>
    </source>
</evidence>
<dbReference type="eggNOG" id="COG0758">
    <property type="taxonomic scope" value="Bacteria"/>
</dbReference>
<dbReference type="InterPro" id="IPR041614">
    <property type="entry name" value="DprA_WH"/>
</dbReference>
<evidence type="ECO:0000259" key="1">
    <source>
        <dbReference type="Pfam" id="PF17782"/>
    </source>
</evidence>
<reference evidence="2 3" key="1">
    <citation type="journal article" date="2010" name="J. Bacteriol.">
        <title>Genome sequences of Oceanicola granulosus HTCC2516(T) and Oceanicola batsensis HTCC2597(TDelta).</title>
        <authorList>
            <person name="Thrash J.C."/>
            <person name="Cho J.C."/>
            <person name="Vergin K.L."/>
            <person name="Giovannoni S.J."/>
        </authorList>
    </citation>
    <scope>NUCLEOTIDE SEQUENCE [LARGE SCALE GENOMIC DNA]</scope>
    <source>
        <strain evidence="3">ATCC BAA-863 / DSM 15984 / KCTC 12145 / HTCC2597</strain>
    </source>
</reference>
<evidence type="ECO:0000313" key="2">
    <source>
        <dbReference type="EMBL" id="EAQ02867.1"/>
    </source>
</evidence>
<name>A3TZ49_PSEBH</name>
<accession>A3TZ49</accession>
<feature type="domain" description="DprA winged helix" evidence="1">
    <location>
        <begin position="10"/>
        <end position="69"/>
    </location>
</feature>